<evidence type="ECO:0000313" key="4">
    <source>
        <dbReference type="Proteomes" id="UP000373149"/>
    </source>
</evidence>
<organism evidence="3 4">
    <name type="scientific">Streptomyces acidicola</name>
    <dbReference type="NCBI Taxonomy" id="2596892"/>
    <lineage>
        <taxon>Bacteria</taxon>
        <taxon>Bacillati</taxon>
        <taxon>Actinomycetota</taxon>
        <taxon>Actinomycetes</taxon>
        <taxon>Kitasatosporales</taxon>
        <taxon>Streptomycetaceae</taxon>
        <taxon>Streptomyces</taxon>
    </lineage>
</organism>
<dbReference type="PROSITE" id="PS51318">
    <property type="entry name" value="TAT"/>
    <property type="match status" value="1"/>
</dbReference>
<keyword evidence="4" id="KW-1185">Reference proteome</keyword>
<feature type="chain" id="PRO_5039327763" evidence="1">
    <location>
        <begin position="33"/>
        <end position="171"/>
    </location>
</feature>
<dbReference type="AlphaFoldDB" id="A0A5N8WSC9"/>
<sequence length="171" mass="17510">MFLHSRYLSRRVAIASATALLTGGAAAGAAWATTPASTSAGPRTCTVSDLYVSMGRKEGAAGSLYWPIRFTNTSTTSCALRGYPGVSVLDTAHHQIGAAATRNGGAVSTVTLTPAHSVSAVIRTTNGPIGGPCQATGTYLRVYPPASRTAVLVPAAWKVCSNTFQVTPVTP</sequence>
<protein>
    <submittedName>
        <fullName evidence="3">DUF4232 domain-containing protein</fullName>
    </submittedName>
</protein>
<keyword evidence="1" id="KW-0732">Signal</keyword>
<evidence type="ECO:0000256" key="1">
    <source>
        <dbReference type="SAM" id="SignalP"/>
    </source>
</evidence>
<comment type="caution">
    <text evidence="3">The sequence shown here is derived from an EMBL/GenBank/DDBJ whole genome shotgun (WGS) entry which is preliminary data.</text>
</comment>
<reference evidence="3 4" key="1">
    <citation type="submission" date="2019-09" db="EMBL/GenBank/DDBJ databases">
        <authorList>
            <person name="Duangmal K."/>
            <person name="Teo W.F.A."/>
            <person name="Lipun K."/>
        </authorList>
    </citation>
    <scope>NUCLEOTIDE SEQUENCE [LARGE SCALE GENOMIC DNA]</scope>
    <source>
        <strain evidence="3 4">K1PN6</strain>
    </source>
</reference>
<dbReference type="InterPro" id="IPR006311">
    <property type="entry name" value="TAT_signal"/>
</dbReference>
<evidence type="ECO:0000313" key="3">
    <source>
        <dbReference type="EMBL" id="MPY49726.1"/>
    </source>
</evidence>
<name>A0A5N8WSC9_9ACTN</name>
<gene>
    <name evidence="3" type="ORF">FPZ41_14605</name>
</gene>
<dbReference type="InterPro" id="IPR025326">
    <property type="entry name" value="DUF4232"/>
</dbReference>
<dbReference type="RefSeq" id="WP_152862707.1">
    <property type="nucleotide sequence ID" value="NZ_VMNX01000043.1"/>
</dbReference>
<feature type="domain" description="DUF4232" evidence="2">
    <location>
        <begin position="45"/>
        <end position="169"/>
    </location>
</feature>
<feature type="signal peptide" evidence="1">
    <location>
        <begin position="1"/>
        <end position="32"/>
    </location>
</feature>
<dbReference type="EMBL" id="VMNX01000043">
    <property type="protein sequence ID" value="MPY49726.1"/>
    <property type="molecule type" value="Genomic_DNA"/>
</dbReference>
<proteinExistence type="predicted"/>
<evidence type="ECO:0000259" key="2">
    <source>
        <dbReference type="Pfam" id="PF14016"/>
    </source>
</evidence>
<dbReference type="Pfam" id="PF14016">
    <property type="entry name" value="DUF4232"/>
    <property type="match status" value="1"/>
</dbReference>
<dbReference type="Proteomes" id="UP000373149">
    <property type="component" value="Unassembled WGS sequence"/>
</dbReference>
<accession>A0A5N8WSC9</accession>